<dbReference type="PANTHER" id="PTHR42755:SF1">
    <property type="entry name" value="3-DEOXY-D-MANNO-OCTULOSONIC ACID TRANSFERASE, MITOCHONDRIAL-RELATED"/>
    <property type="match status" value="1"/>
</dbReference>
<protein>
    <recommendedName>
        <fullName evidence="2">3-deoxy-D-manno-octulosonic-acid transferase N-terminal domain-containing protein</fullName>
    </recommendedName>
</protein>
<feature type="domain" description="3-deoxy-D-manno-octulosonic-acid transferase N-terminal" evidence="2">
    <location>
        <begin position="68"/>
        <end position="108"/>
    </location>
</feature>
<dbReference type="Gene3D" id="1.20.1300.10">
    <property type="entry name" value="Fumarate reductase/succinate dehydrogenase, transmembrane subunit"/>
    <property type="match status" value="1"/>
</dbReference>
<organism evidence="3">
    <name type="scientific">marine sediment metagenome</name>
    <dbReference type="NCBI Taxonomy" id="412755"/>
    <lineage>
        <taxon>unclassified sequences</taxon>
        <taxon>metagenomes</taxon>
        <taxon>ecological metagenomes</taxon>
    </lineage>
</organism>
<name>A0A0F8XIY6_9ZZZZ</name>
<dbReference type="PANTHER" id="PTHR42755">
    <property type="entry name" value="3-DEOXY-MANNO-OCTULOSONATE CYTIDYLYLTRANSFERASE"/>
    <property type="match status" value="1"/>
</dbReference>
<feature type="transmembrane region" description="Helical" evidence="1">
    <location>
        <begin position="36"/>
        <end position="58"/>
    </location>
</feature>
<feature type="transmembrane region" description="Helical" evidence="1">
    <location>
        <begin position="94"/>
        <end position="115"/>
    </location>
</feature>
<sequence>MWPAQIPSFVHGALVYPDHWLYAFGKTEERPPLARIALAIYSLLFYLLTPLILLRLLWRGQKAPEYRQRWAERFGFVPTIEAGRQVIWVHSVSVGETLAAVPMILLLVSTCWHLRLGLQVFIEDYVHEASGKLPLLILLNFYAIGAAALGTFAVLKLAFTGAAA</sequence>
<dbReference type="AlphaFoldDB" id="A0A0F8XIY6"/>
<comment type="caution">
    <text evidence="3">The sequence shown here is derived from an EMBL/GenBank/DDBJ whole genome shotgun (WGS) entry which is preliminary data.</text>
</comment>
<keyword evidence="1" id="KW-1133">Transmembrane helix</keyword>
<evidence type="ECO:0000256" key="1">
    <source>
        <dbReference type="SAM" id="Phobius"/>
    </source>
</evidence>
<evidence type="ECO:0000259" key="2">
    <source>
        <dbReference type="Pfam" id="PF04413"/>
    </source>
</evidence>
<dbReference type="GO" id="GO:0016740">
    <property type="term" value="F:transferase activity"/>
    <property type="evidence" value="ECO:0007669"/>
    <property type="project" value="InterPro"/>
</dbReference>
<keyword evidence="1" id="KW-0812">Transmembrane</keyword>
<proteinExistence type="predicted"/>
<gene>
    <name evidence="3" type="ORF">LCGC14_3018270</name>
</gene>
<reference evidence="3" key="1">
    <citation type="journal article" date="2015" name="Nature">
        <title>Complex archaea that bridge the gap between prokaryotes and eukaryotes.</title>
        <authorList>
            <person name="Spang A."/>
            <person name="Saw J.H."/>
            <person name="Jorgensen S.L."/>
            <person name="Zaremba-Niedzwiedzka K."/>
            <person name="Martijn J."/>
            <person name="Lind A.E."/>
            <person name="van Eijk R."/>
            <person name="Schleper C."/>
            <person name="Guy L."/>
            <person name="Ettema T.J."/>
        </authorList>
    </citation>
    <scope>NUCLEOTIDE SEQUENCE</scope>
</reference>
<dbReference type="EMBL" id="LAZR01062669">
    <property type="protein sequence ID" value="KKK61045.1"/>
    <property type="molecule type" value="Genomic_DNA"/>
</dbReference>
<evidence type="ECO:0000313" key="3">
    <source>
        <dbReference type="EMBL" id="KKK61045.1"/>
    </source>
</evidence>
<dbReference type="InterPro" id="IPR039901">
    <property type="entry name" value="Kdotransferase"/>
</dbReference>
<keyword evidence="1" id="KW-0472">Membrane</keyword>
<dbReference type="InterPro" id="IPR007507">
    <property type="entry name" value="Glycos_transf_N"/>
</dbReference>
<dbReference type="GO" id="GO:0005886">
    <property type="term" value="C:plasma membrane"/>
    <property type="evidence" value="ECO:0007669"/>
    <property type="project" value="TreeGrafter"/>
</dbReference>
<feature type="transmembrane region" description="Helical" evidence="1">
    <location>
        <begin position="135"/>
        <end position="159"/>
    </location>
</feature>
<dbReference type="InterPro" id="IPR034804">
    <property type="entry name" value="SQR/QFR_C/D"/>
</dbReference>
<dbReference type="GO" id="GO:0009245">
    <property type="term" value="P:lipid A biosynthetic process"/>
    <property type="evidence" value="ECO:0007669"/>
    <property type="project" value="TreeGrafter"/>
</dbReference>
<dbReference type="SUPFAM" id="SSF81343">
    <property type="entry name" value="Fumarate reductase respiratory complex transmembrane subunits"/>
    <property type="match status" value="1"/>
</dbReference>
<dbReference type="Pfam" id="PF04413">
    <property type="entry name" value="Glycos_transf_N"/>
    <property type="match status" value="1"/>
</dbReference>
<accession>A0A0F8XIY6</accession>